<dbReference type="EMBL" id="CM032186">
    <property type="protein sequence ID" value="KAG7091368.1"/>
    <property type="molecule type" value="Genomic_DNA"/>
</dbReference>
<dbReference type="KEGG" id="more:E1B28_010408"/>
<proteinExistence type="predicted"/>
<protein>
    <submittedName>
        <fullName evidence="2">Uncharacterized protein</fullName>
    </submittedName>
</protein>
<dbReference type="RefSeq" id="XP_043007838.1">
    <property type="nucleotide sequence ID" value="XM_043155372.1"/>
</dbReference>
<evidence type="ECO:0000313" key="2">
    <source>
        <dbReference type="EMBL" id="KAG7091368.1"/>
    </source>
</evidence>
<dbReference type="Proteomes" id="UP001049176">
    <property type="component" value="Chromosome 6"/>
</dbReference>
<name>A0A9P7URG1_9AGAR</name>
<reference evidence="2" key="1">
    <citation type="journal article" date="2021" name="Genome Biol. Evol.">
        <title>The assembled and annotated genome of the fairy-ring fungus Marasmius oreades.</title>
        <authorList>
            <person name="Hiltunen M."/>
            <person name="Ament-Velasquez S.L."/>
            <person name="Johannesson H."/>
        </authorList>
    </citation>
    <scope>NUCLEOTIDE SEQUENCE</scope>
    <source>
        <strain evidence="2">03SP1</strain>
    </source>
</reference>
<keyword evidence="1" id="KW-0732">Signal</keyword>
<organism evidence="2 3">
    <name type="scientific">Marasmius oreades</name>
    <name type="common">fairy-ring Marasmius</name>
    <dbReference type="NCBI Taxonomy" id="181124"/>
    <lineage>
        <taxon>Eukaryota</taxon>
        <taxon>Fungi</taxon>
        <taxon>Dikarya</taxon>
        <taxon>Basidiomycota</taxon>
        <taxon>Agaricomycotina</taxon>
        <taxon>Agaricomycetes</taxon>
        <taxon>Agaricomycetidae</taxon>
        <taxon>Agaricales</taxon>
        <taxon>Marasmiineae</taxon>
        <taxon>Marasmiaceae</taxon>
        <taxon>Marasmius</taxon>
    </lineage>
</organism>
<comment type="caution">
    <text evidence="2">The sequence shown here is derived from an EMBL/GenBank/DDBJ whole genome shotgun (WGS) entry which is preliminary data.</text>
</comment>
<evidence type="ECO:0000313" key="3">
    <source>
        <dbReference type="Proteomes" id="UP001049176"/>
    </source>
</evidence>
<dbReference type="AlphaFoldDB" id="A0A9P7URG1"/>
<feature type="chain" id="PRO_5040411001" evidence="1">
    <location>
        <begin position="24"/>
        <end position="85"/>
    </location>
</feature>
<keyword evidence="3" id="KW-1185">Reference proteome</keyword>
<accession>A0A9P7URG1</accession>
<evidence type="ECO:0000256" key="1">
    <source>
        <dbReference type="SAM" id="SignalP"/>
    </source>
</evidence>
<sequence>MSSVIPFCWSPMVLVAPRLLVSGQDSISDLSASTEFDEVQGLCPEEMGFPCQKFSEFVTAYLSPSFAAEIVSTMLRYKIKLGGGV</sequence>
<gene>
    <name evidence="2" type="ORF">E1B28_010408</name>
</gene>
<feature type="signal peptide" evidence="1">
    <location>
        <begin position="1"/>
        <end position="23"/>
    </location>
</feature>
<dbReference type="GeneID" id="66079484"/>